<evidence type="ECO:0000313" key="2">
    <source>
        <dbReference type="EMBL" id="GFH16050.1"/>
    </source>
</evidence>
<organism evidence="2 3">
    <name type="scientific">Haematococcus lacustris</name>
    <name type="common">Green alga</name>
    <name type="synonym">Haematococcus pluvialis</name>
    <dbReference type="NCBI Taxonomy" id="44745"/>
    <lineage>
        <taxon>Eukaryota</taxon>
        <taxon>Viridiplantae</taxon>
        <taxon>Chlorophyta</taxon>
        <taxon>core chlorophytes</taxon>
        <taxon>Chlorophyceae</taxon>
        <taxon>CS clade</taxon>
        <taxon>Chlamydomonadales</taxon>
        <taxon>Haematococcaceae</taxon>
        <taxon>Haematococcus</taxon>
    </lineage>
</organism>
<proteinExistence type="predicted"/>
<accession>A0A699Z396</accession>
<dbReference type="Proteomes" id="UP000485058">
    <property type="component" value="Unassembled WGS sequence"/>
</dbReference>
<comment type="caution">
    <text evidence="2">The sequence shown here is derived from an EMBL/GenBank/DDBJ whole genome shotgun (WGS) entry which is preliminary data.</text>
</comment>
<dbReference type="EMBL" id="BLLF01000937">
    <property type="protein sequence ID" value="GFH16050.1"/>
    <property type="molecule type" value="Genomic_DNA"/>
</dbReference>
<gene>
    <name evidence="2" type="ORF">HaLaN_12398</name>
</gene>
<protein>
    <submittedName>
        <fullName evidence="2">Uncharacterized protein</fullName>
    </submittedName>
</protein>
<evidence type="ECO:0000313" key="3">
    <source>
        <dbReference type="Proteomes" id="UP000485058"/>
    </source>
</evidence>
<evidence type="ECO:0000256" key="1">
    <source>
        <dbReference type="SAM" id="MobiDB-lite"/>
    </source>
</evidence>
<name>A0A699Z396_HAELA</name>
<dbReference type="AlphaFoldDB" id="A0A699Z396"/>
<reference evidence="2 3" key="1">
    <citation type="submission" date="2020-02" db="EMBL/GenBank/DDBJ databases">
        <title>Draft genome sequence of Haematococcus lacustris strain NIES-144.</title>
        <authorList>
            <person name="Morimoto D."/>
            <person name="Nakagawa S."/>
            <person name="Yoshida T."/>
            <person name="Sawayama S."/>
        </authorList>
    </citation>
    <scope>NUCLEOTIDE SEQUENCE [LARGE SCALE GENOMIC DNA]</scope>
    <source>
        <strain evidence="2 3">NIES-144</strain>
    </source>
</reference>
<feature type="non-terminal residue" evidence="2">
    <location>
        <position position="1"/>
    </location>
</feature>
<feature type="region of interest" description="Disordered" evidence="1">
    <location>
        <begin position="44"/>
        <end position="64"/>
    </location>
</feature>
<sequence>MDLAASATVPAPRPGRLTAEEEGQLCLVVQDFQALQRTRRQLGSVMHRQPSSQELAEVLGADAG</sequence>
<keyword evidence="3" id="KW-1185">Reference proteome</keyword>